<feature type="coiled-coil region" evidence="1">
    <location>
        <begin position="185"/>
        <end position="224"/>
    </location>
</feature>
<keyword evidence="2" id="KW-1133">Transmembrane helix</keyword>
<dbReference type="OrthoDB" id="1247025at2"/>
<dbReference type="EMBL" id="FQYP01000003">
    <property type="protein sequence ID" value="SHI78378.1"/>
    <property type="molecule type" value="Genomic_DNA"/>
</dbReference>
<evidence type="ECO:0000256" key="1">
    <source>
        <dbReference type="SAM" id="Coils"/>
    </source>
</evidence>
<reference evidence="4" key="1">
    <citation type="submission" date="2016-11" db="EMBL/GenBank/DDBJ databases">
        <authorList>
            <person name="Varghese N."/>
            <person name="Submissions S."/>
        </authorList>
    </citation>
    <scope>NUCLEOTIDE SEQUENCE [LARGE SCALE GENOMIC DNA]</scope>
    <source>
        <strain evidence="4">DSM 22623</strain>
    </source>
</reference>
<evidence type="ECO:0000313" key="3">
    <source>
        <dbReference type="EMBL" id="SHI78378.1"/>
    </source>
</evidence>
<feature type="transmembrane region" description="Helical" evidence="2">
    <location>
        <begin position="47"/>
        <end position="66"/>
    </location>
</feature>
<keyword evidence="2" id="KW-0472">Membrane</keyword>
<dbReference type="RefSeq" id="WP_073315469.1">
    <property type="nucleotide sequence ID" value="NZ_FQYP01000003.1"/>
</dbReference>
<keyword evidence="2" id="KW-0812">Transmembrane</keyword>
<dbReference type="AlphaFoldDB" id="A0A1M6DZC4"/>
<sequence>MAPLKFEDNIREKLEERAIEPTVSSWEKLASQLDVHEAKKRKKDNKILWYSIAAVFVGVLVITAVWRNKSLSEEPNKIEIVDRSDEILKKDQTEITLNEQKEKEIIPVEEKKDETVAIEKKKSEAISVKKQLAVDNKVAEAAKNNGTKVKDTFEKVDRVDLNKQFDTKEAVAGTLNEKEVLPVDANVIEEKIADVLAQVDELQKDQNEVTEEEINQLLRNAQREITSQRILNSNTVSASALLQDVEEEIDETFKQRVFEALKTGFKKVRTAVAEREN</sequence>
<accession>A0A1M6DZC4</accession>
<proteinExistence type="predicted"/>
<name>A0A1M6DZC4_9FLAO</name>
<organism evidence="3 4">
    <name type="scientific">Aquimarina spongiae</name>
    <dbReference type="NCBI Taxonomy" id="570521"/>
    <lineage>
        <taxon>Bacteria</taxon>
        <taxon>Pseudomonadati</taxon>
        <taxon>Bacteroidota</taxon>
        <taxon>Flavobacteriia</taxon>
        <taxon>Flavobacteriales</taxon>
        <taxon>Flavobacteriaceae</taxon>
        <taxon>Aquimarina</taxon>
    </lineage>
</organism>
<keyword evidence="4" id="KW-1185">Reference proteome</keyword>
<protein>
    <submittedName>
        <fullName evidence="3">Uncharacterized protein</fullName>
    </submittedName>
</protein>
<dbReference type="Proteomes" id="UP000184432">
    <property type="component" value="Unassembled WGS sequence"/>
</dbReference>
<dbReference type="STRING" id="570521.SAMN04488508_103102"/>
<evidence type="ECO:0000256" key="2">
    <source>
        <dbReference type="SAM" id="Phobius"/>
    </source>
</evidence>
<gene>
    <name evidence="3" type="ORF">SAMN04488508_103102</name>
</gene>
<evidence type="ECO:0000313" key="4">
    <source>
        <dbReference type="Proteomes" id="UP000184432"/>
    </source>
</evidence>
<keyword evidence="1" id="KW-0175">Coiled coil</keyword>